<dbReference type="InterPro" id="IPR003959">
    <property type="entry name" value="ATPase_AAA_core"/>
</dbReference>
<feature type="region of interest" description="Disordered" evidence="5">
    <location>
        <begin position="352"/>
        <end position="385"/>
    </location>
</feature>
<reference evidence="7 8" key="1">
    <citation type="journal article" date="2020" name="Microbiol. Resour. Announc.">
        <title>Draft Genome Sequence of a Cladosporium Species Isolated from the Mesophotic Ascidian Didemnum maculosum.</title>
        <authorList>
            <person name="Gioti A."/>
            <person name="Siaperas R."/>
            <person name="Nikolaivits E."/>
            <person name="Le Goff G."/>
            <person name="Ouazzani J."/>
            <person name="Kotoulas G."/>
            <person name="Topakas E."/>
        </authorList>
    </citation>
    <scope>NUCLEOTIDE SEQUENCE [LARGE SCALE GENOMIC DNA]</scope>
    <source>
        <strain evidence="7 8">TM138-S3</strain>
    </source>
</reference>
<dbReference type="GeneID" id="96004226"/>
<evidence type="ECO:0000256" key="4">
    <source>
        <dbReference type="ARBA" id="ARBA00023254"/>
    </source>
</evidence>
<dbReference type="GO" id="GO:0005634">
    <property type="term" value="C:nucleus"/>
    <property type="evidence" value="ECO:0007669"/>
    <property type="project" value="TreeGrafter"/>
</dbReference>
<keyword evidence="2" id="KW-0547">Nucleotide-binding</keyword>
<dbReference type="SUPFAM" id="SSF52540">
    <property type="entry name" value="P-loop containing nucleoside triphosphate hydrolases"/>
    <property type="match status" value="1"/>
</dbReference>
<keyword evidence="4" id="KW-0469">Meiosis</keyword>
<accession>A0AB34KWC6</accession>
<dbReference type="InterPro" id="IPR027417">
    <property type="entry name" value="P-loop_NTPase"/>
</dbReference>
<dbReference type="AlphaFoldDB" id="A0AB34KWC6"/>
<evidence type="ECO:0000256" key="3">
    <source>
        <dbReference type="ARBA" id="ARBA00022840"/>
    </source>
</evidence>
<dbReference type="GO" id="GO:0005694">
    <property type="term" value="C:chromosome"/>
    <property type="evidence" value="ECO:0007669"/>
    <property type="project" value="TreeGrafter"/>
</dbReference>
<evidence type="ECO:0000256" key="1">
    <source>
        <dbReference type="ARBA" id="ARBA00007271"/>
    </source>
</evidence>
<dbReference type="EMBL" id="JAAQHG020000007">
    <property type="protein sequence ID" value="KAL1588332.1"/>
    <property type="molecule type" value="Genomic_DNA"/>
</dbReference>
<dbReference type="RefSeq" id="XP_069231437.1">
    <property type="nucleotide sequence ID" value="XM_069371388.1"/>
</dbReference>
<keyword evidence="3" id="KW-0067">ATP-binding</keyword>
<dbReference type="Proteomes" id="UP000803884">
    <property type="component" value="Unassembled WGS sequence"/>
</dbReference>
<evidence type="ECO:0000313" key="7">
    <source>
        <dbReference type="EMBL" id="KAL1588332.1"/>
    </source>
</evidence>
<dbReference type="GO" id="GO:0051598">
    <property type="term" value="P:meiotic recombination checkpoint signaling"/>
    <property type="evidence" value="ECO:0007669"/>
    <property type="project" value="TreeGrafter"/>
</dbReference>
<dbReference type="Pfam" id="PF00004">
    <property type="entry name" value="AAA"/>
    <property type="match status" value="1"/>
</dbReference>
<dbReference type="GO" id="GO:0005524">
    <property type="term" value="F:ATP binding"/>
    <property type="evidence" value="ECO:0007669"/>
    <property type="project" value="UniProtKB-KW"/>
</dbReference>
<dbReference type="PANTHER" id="PTHR45991:SF1">
    <property type="entry name" value="PACHYTENE CHECKPOINT PROTEIN 2 HOMOLOG"/>
    <property type="match status" value="1"/>
</dbReference>
<dbReference type="GO" id="GO:0016887">
    <property type="term" value="F:ATP hydrolysis activity"/>
    <property type="evidence" value="ECO:0007669"/>
    <property type="project" value="InterPro"/>
</dbReference>
<comment type="similarity">
    <text evidence="1">Belongs to the AAA ATPase family. PCH2 subfamily.</text>
</comment>
<evidence type="ECO:0000256" key="5">
    <source>
        <dbReference type="SAM" id="MobiDB-lite"/>
    </source>
</evidence>
<name>A0AB34KWC6_9PEZI</name>
<dbReference type="Pfam" id="PF23242">
    <property type="entry name" value="AAA_lid_TRIP13_C"/>
    <property type="match status" value="1"/>
</dbReference>
<dbReference type="Pfam" id="PF23563">
    <property type="entry name" value="TRIP13_N"/>
    <property type="match status" value="1"/>
</dbReference>
<dbReference type="InterPro" id="IPR044539">
    <property type="entry name" value="Pch2-like"/>
</dbReference>
<proteinExistence type="inferred from homology"/>
<dbReference type="InterPro" id="IPR058249">
    <property type="entry name" value="Pch2_C"/>
</dbReference>
<evidence type="ECO:0000313" key="8">
    <source>
        <dbReference type="Proteomes" id="UP000803884"/>
    </source>
</evidence>
<keyword evidence="8" id="KW-1185">Reference proteome</keyword>
<dbReference type="InterPro" id="IPR003593">
    <property type="entry name" value="AAA+_ATPase"/>
</dbReference>
<sequence>MATATLLTPTLHIEIHLLKSSGSPIDAHQATRKAAAEWIQENYATVTFGKLAGYQDTKHLEHVGSIDIADFTGPLEPTGYYSLADTVLDCQTYVLHSESDSGIRRSIKRDSDPQSARSRVIALPNIALNEDWDSLVFEDGLPSRLLRYLVRMVGMMGKPGLNLATFNWNKLCLLHGPPGSGKSTLCRALAQKLSIRLGDQFSKAVLVQVNANALFSKFFGESGKLIENTFHEVQGLAKDHARLVIVVIDEVETIVSSRQRGTAGNECIDGLRATNQLLTALDRVRSFPNILVCCTSNLIEAIDPAFLDRVDIKQYIPCPSKAAVYNIFRGCLNELVRSELLSVNDIEDVPHINGTLTSSPPPSAPRTQQSSPTRKRRHTVMTRTPPQTKEFAHIPASSMIQGDQCHEQDHEIPTLASALMAQRQNPLSPGQRIWELAQKCEGLCLSGRTLRRLPMLGLAMHTWGGRIRMTEAIGALEKAVGEELIAMSNRKAETEDPNA</sequence>
<feature type="domain" description="AAA+ ATPase" evidence="6">
    <location>
        <begin position="168"/>
        <end position="320"/>
    </location>
</feature>
<evidence type="ECO:0000256" key="2">
    <source>
        <dbReference type="ARBA" id="ARBA00022741"/>
    </source>
</evidence>
<dbReference type="Gene3D" id="3.40.50.300">
    <property type="entry name" value="P-loop containing nucleotide triphosphate hydrolases"/>
    <property type="match status" value="1"/>
</dbReference>
<gene>
    <name evidence="7" type="ORF">WHR41_02782</name>
</gene>
<dbReference type="GO" id="GO:0007131">
    <property type="term" value="P:reciprocal meiotic recombination"/>
    <property type="evidence" value="ECO:0007669"/>
    <property type="project" value="TreeGrafter"/>
</dbReference>
<dbReference type="SMART" id="SM00382">
    <property type="entry name" value="AAA"/>
    <property type="match status" value="1"/>
</dbReference>
<evidence type="ECO:0000259" key="6">
    <source>
        <dbReference type="SMART" id="SM00382"/>
    </source>
</evidence>
<dbReference type="PANTHER" id="PTHR45991">
    <property type="entry name" value="PACHYTENE CHECKPOINT PROTEIN 2"/>
    <property type="match status" value="1"/>
</dbReference>
<organism evidence="7 8">
    <name type="scientific">Cladosporium halotolerans</name>
    <dbReference type="NCBI Taxonomy" id="1052096"/>
    <lineage>
        <taxon>Eukaryota</taxon>
        <taxon>Fungi</taxon>
        <taxon>Dikarya</taxon>
        <taxon>Ascomycota</taxon>
        <taxon>Pezizomycotina</taxon>
        <taxon>Dothideomycetes</taxon>
        <taxon>Dothideomycetidae</taxon>
        <taxon>Cladosporiales</taxon>
        <taxon>Cladosporiaceae</taxon>
        <taxon>Cladosporium</taxon>
    </lineage>
</organism>
<comment type="caution">
    <text evidence="7">The sequence shown here is derived from an EMBL/GenBank/DDBJ whole genome shotgun (WGS) entry which is preliminary data.</text>
</comment>
<protein>
    <recommendedName>
        <fullName evidence="6">AAA+ ATPase domain-containing protein</fullName>
    </recommendedName>
</protein>